<evidence type="ECO:0000259" key="3">
    <source>
        <dbReference type="PROSITE" id="PS50977"/>
    </source>
</evidence>
<dbReference type="InterPro" id="IPR009057">
    <property type="entry name" value="Homeodomain-like_sf"/>
</dbReference>
<evidence type="ECO:0000256" key="2">
    <source>
        <dbReference type="PROSITE-ProRule" id="PRU00335"/>
    </source>
</evidence>
<dbReference type="eggNOG" id="COG1309">
    <property type="taxonomic scope" value="Bacteria"/>
</dbReference>
<sequence>MPEPPARNRSNVSARIDVSLIAMTKNSADSARPRGLVQVRSSRADKQERTRRALLQAAIDIVGDEGYAAATVGKITSRAKVANGTFYNYFDSQQSIFDQLLPFLGDRLTAHIKAQVDESLTGVARDRARFVAYFDFCRKNPAFLRVLNEAEVFAATAYRQHVVAMYEGYLHALERSAAKHEITGYDREELPPVVFMLMGIRSYMTMLYQHNYVERSALSIEAMADIYEKLLTLGLFNDRR</sequence>
<dbReference type="GO" id="GO:0003677">
    <property type="term" value="F:DNA binding"/>
    <property type="evidence" value="ECO:0007669"/>
    <property type="project" value="UniProtKB-UniRule"/>
</dbReference>
<dbReference type="SUPFAM" id="SSF46689">
    <property type="entry name" value="Homeodomain-like"/>
    <property type="match status" value="1"/>
</dbReference>
<dbReference type="Pfam" id="PF00440">
    <property type="entry name" value="TetR_N"/>
    <property type="match status" value="1"/>
</dbReference>
<dbReference type="HOGENOM" id="CLU_069356_12_6_5"/>
<dbReference type="PRINTS" id="PR00455">
    <property type="entry name" value="HTHTETR"/>
</dbReference>
<evidence type="ECO:0000313" key="4">
    <source>
        <dbReference type="EMBL" id="ABE37596.1"/>
    </source>
</evidence>
<dbReference type="PANTHER" id="PTHR43479:SF11">
    <property type="entry name" value="ACREF_ENVCD OPERON REPRESSOR-RELATED"/>
    <property type="match status" value="1"/>
</dbReference>
<gene>
    <name evidence="4" type="ordered locus">RPD_0358</name>
</gene>
<dbReference type="Gene3D" id="1.10.357.10">
    <property type="entry name" value="Tetracycline Repressor, domain 2"/>
    <property type="match status" value="1"/>
</dbReference>
<dbReference type="InterPro" id="IPR001647">
    <property type="entry name" value="HTH_TetR"/>
</dbReference>
<evidence type="ECO:0000313" key="5">
    <source>
        <dbReference type="Proteomes" id="UP000001818"/>
    </source>
</evidence>
<reference evidence="4 5" key="1">
    <citation type="submission" date="2006-03" db="EMBL/GenBank/DDBJ databases">
        <title>Complete sequence of Rhodopseudomonas palustris BisB5.</title>
        <authorList>
            <consortium name="US DOE Joint Genome Institute"/>
            <person name="Copeland A."/>
            <person name="Lucas S."/>
            <person name="Lapidus A."/>
            <person name="Barry K."/>
            <person name="Detter J.C."/>
            <person name="Glavina del Rio T."/>
            <person name="Hammon N."/>
            <person name="Israni S."/>
            <person name="Dalin E."/>
            <person name="Tice H."/>
            <person name="Pitluck S."/>
            <person name="Chain P."/>
            <person name="Malfatti S."/>
            <person name="Shin M."/>
            <person name="Vergez L."/>
            <person name="Schmutz J."/>
            <person name="Larimer F."/>
            <person name="Land M."/>
            <person name="Hauser L."/>
            <person name="Pelletier D.A."/>
            <person name="Kyrpides N."/>
            <person name="Lykidis A."/>
            <person name="Oda Y."/>
            <person name="Harwood C.S."/>
            <person name="Richardson P."/>
        </authorList>
    </citation>
    <scope>NUCLEOTIDE SEQUENCE [LARGE SCALE GENOMIC DNA]</scope>
    <source>
        <strain evidence="4 5">BisB5</strain>
    </source>
</reference>
<dbReference type="BioCyc" id="RPAL316057:RPD_RS01840-MONOMER"/>
<feature type="DNA-binding region" description="H-T-H motif" evidence="2">
    <location>
        <begin position="71"/>
        <end position="90"/>
    </location>
</feature>
<accession>Q13E93</accession>
<proteinExistence type="predicted"/>
<dbReference type="PROSITE" id="PS50977">
    <property type="entry name" value="HTH_TETR_2"/>
    <property type="match status" value="1"/>
</dbReference>
<dbReference type="KEGG" id="rpd:RPD_0358"/>
<dbReference type="AlphaFoldDB" id="Q13E93"/>
<evidence type="ECO:0000256" key="1">
    <source>
        <dbReference type="ARBA" id="ARBA00023125"/>
    </source>
</evidence>
<dbReference type="PROSITE" id="PS01081">
    <property type="entry name" value="HTH_TETR_1"/>
    <property type="match status" value="1"/>
</dbReference>
<name>Q13E93_RHOPS</name>
<organism evidence="4 5">
    <name type="scientific">Rhodopseudomonas palustris (strain BisB5)</name>
    <dbReference type="NCBI Taxonomy" id="316057"/>
    <lineage>
        <taxon>Bacteria</taxon>
        <taxon>Pseudomonadati</taxon>
        <taxon>Pseudomonadota</taxon>
        <taxon>Alphaproteobacteria</taxon>
        <taxon>Hyphomicrobiales</taxon>
        <taxon>Nitrobacteraceae</taxon>
        <taxon>Rhodopseudomonas</taxon>
    </lineage>
</organism>
<dbReference type="InterPro" id="IPR023772">
    <property type="entry name" value="DNA-bd_HTH_TetR-type_CS"/>
</dbReference>
<keyword evidence="1 2" id="KW-0238">DNA-binding</keyword>
<dbReference type="EMBL" id="CP000283">
    <property type="protein sequence ID" value="ABE37596.1"/>
    <property type="molecule type" value="Genomic_DNA"/>
</dbReference>
<dbReference type="Proteomes" id="UP000001818">
    <property type="component" value="Chromosome"/>
</dbReference>
<dbReference type="InterPro" id="IPR050624">
    <property type="entry name" value="HTH-type_Tx_Regulator"/>
</dbReference>
<protein>
    <submittedName>
        <fullName evidence="4">Regulatory protein, TetR</fullName>
    </submittedName>
</protein>
<dbReference type="PANTHER" id="PTHR43479">
    <property type="entry name" value="ACREF/ENVCD OPERON REPRESSOR-RELATED"/>
    <property type="match status" value="1"/>
</dbReference>
<feature type="domain" description="HTH tetR-type" evidence="3">
    <location>
        <begin position="48"/>
        <end position="108"/>
    </location>
</feature>